<dbReference type="InterPro" id="IPR019787">
    <property type="entry name" value="Znf_PHD-finger"/>
</dbReference>
<dbReference type="Pfam" id="PF13831">
    <property type="entry name" value="PHD_2"/>
    <property type="match status" value="1"/>
</dbReference>
<feature type="compositionally biased region" description="Basic and acidic residues" evidence="9">
    <location>
        <begin position="936"/>
        <end position="953"/>
    </location>
</feature>
<feature type="domain" description="PHD-type" evidence="11">
    <location>
        <begin position="298"/>
        <end position="415"/>
    </location>
</feature>
<keyword evidence="2" id="KW-0677">Repeat</keyword>
<feature type="compositionally biased region" description="Basic residues" evidence="9">
    <location>
        <begin position="2280"/>
        <end position="2298"/>
    </location>
</feature>
<reference evidence="12" key="1">
    <citation type="submission" date="2018-04" db="EMBL/GenBank/DDBJ databases">
        <title>Transcriptome of Schizaphis graminum biotype I.</title>
        <authorList>
            <person name="Scully E.D."/>
            <person name="Geib S.M."/>
            <person name="Palmer N.A."/>
            <person name="Koch K."/>
            <person name="Bradshaw J."/>
            <person name="Heng-Moss T."/>
            <person name="Sarath G."/>
        </authorList>
    </citation>
    <scope>NUCLEOTIDE SEQUENCE</scope>
</reference>
<evidence type="ECO:0000256" key="3">
    <source>
        <dbReference type="ARBA" id="ARBA00022771"/>
    </source>
</evidence>
<evidence type="ECO:0000256" key="4">
    <source>
        <dbReference type="ARBA" id="ARBA00022833"/>
    </source>
</evidence>
<comment type="similarity">
    <text evidence="5">Belongs to the JADE family.</text>
</comment>
<comment type="function">
    <text evidence="6">May function as a negative regulator of the EGFR/Ras/MAPK signaling pathway during eye development.</text>
</comment>
<feature type="region of interest" description="Disordered" evidence="9">
    <location>
        <begin position="417"/>
        <end position="447"/>
    </location>
</feature>
<feature type="compositionally biased region" description="Polar residues" evidence="9">
    <location>
        <begin position="2360"/>
        <end position="2377"/>
    </location>
</feature>
<evidence type="ECO:0000256" key="9">
    <source>
        <dbReference type="SAM" id="MobiDB-lite"/>
    </source>
</evidence>
<protein>
    <recommendedName>
        <fullName evidence="7">PHD finger protein rhinoceros</fullName>
    </recommendedName>
</protein>
<feature type="compositionally biased region" description="Low complexity" evidence="9">
    <location>
        <begin position="1782"/>
        <end position="1794"/>
    </location>
</feature>
<feature type="compositionally biased region" description="Polar residues" evidence="9">
    <location>
        <begin position="1745"/>
        <end position="1770"/>
    </location>
</feature>
<evidence type="ECO:0000313" key="12">
    <source>
        <dbReference type="EMBL" id="MBY18316.1"/>
    </source>
</evidence>
<feature type="region of interest" description="Disordered" evidence="9">
    <location>
        <begin position="1745"/>
        <end position="1867"/>
    </location>
</feature>
<dbReference type="FunFam" id="3.30.40.10:FF:000004">
    <property type="entry name" value="Jade family PHD finger 2"/>
    <property type="match status" value="1"/>
</dbReference>
<dbReference type="InterPro" id="IPR019542">
    <property type="entry name" value="Enhancer_polycomb-like_N"/>
</dbReference>
<feature type="region of interest" description="Disordered" evidence="9">
    <location>
        <begin position="857"/>
        <end position="1138"/>
    </location>
</feature>
<dbReference type="PROSITE" id="PS50016">
    <property type="entry name" value="ZF_PHD_2"/>
    <property type="match status" value="1"/>
</dbReference>
<feature type="domain" description="PHD-type" evidence="10">
    <location>
        <begin position="246"/>
        <end position="296"/>
    </location>
</feature>
<evidence type="ECO:0000256" key="1">
    <source>
        <dbReference type="ARBA" id="ARBA00022723"/>
    </source>
</evidence>
<sequence>MSYRTKRQPISKDECPLPTKRRKGRPSTLQEEEEASSLDTQSGSRSDMRIPSSIYNTRITTDAPAELFRKDLISAMKLPDSEQLSTDAYWIISDQWKQEWERGVQVPVNPDSLPGSSVHEIPVVCLQSSTKSPRRSPSSIYHSQHNEFKLPKHKYIRITKDEHFKTEEHQLSLLPLKAEKSCSYDMDDVDSSWLKLCNGDRLLGGLPKIKDDQFEHVMEELEMRCWEKVQKIIKEEEGLGIEYDENVICDVCRSPDSEDGNEMVFCDNCNICVHQACYGITTIPSGSWLCRTCTLRFRPECVLCPNKNGAMKCTRSGHKWAHVSCALWIPEVSIGCVEKMEPITKISSIPPSRWALICILCRERVGACIQCSVKTCKTAYHVTCAFKHGLEMRAIIEDESAEDGVKLRSYCTKHSVTNKKDRNSGSEDEDSTKRKRKDMTSEEKNQARAAKLQEIEGEFEKHVSVSDVKQVRDVDDDAILYIYNYWVLKRRTGNNRPLLLPKSDDGDLLGRQQEQADLEKHKMFVQLRQDLERVRNLCYMVSRREKLSRNLLSLREQTFHKQMAVLSDTKLNLSSAEVSAVLEANHGPSIYDRLYSYPDAPDLSTDFETMLSRIAGDVSPEKSNYTGLKWPSSNNPYKRSYINGSIRYSSMSSSSDLELKPPKLISSERSSMDEAELIKSMLNKRKLKEKRLNKKRSKTKLSTDSSTEEENDKVKQKWNVSPNKKLLQIEKQFGSDDSEDVSLPKLLSKRPTKVNNIYSDSDSEVPTKEDSLSYTHTKAAVKEFSQGKSKAKVVKDKSTSVSKTKETLLEKDTKKMKKEDAKNNPTVPTELIVPQRQAAKKATESIHRVHNKHDEILNEKKSPEKLFSTHKKSPERVTSNIKSPDKQPTKINKIKNTEKLSSVEKESDPQDSFILVPQRQAAKKAIQGIKSGMTKPVEETKIPESVKKDDSTTKSKRSTKSSLSSTSSSSSSSSSSSTSSTSSSSSSSGSSSSESDTEPEKKNKSIERVSPQKEVNKTKSPPKAKGWLSENKPIKISSSSSSESDKDQKVLRAPDKKLKTSDRRPEHRFQDPPSKREESRRKSIGSDRCDTVQIVSCGDSSVRDDGNRKSSDRDYVGTSTSQPDGIKHETKQPIHATEDKEIEKKLKLDDGDQRVLKEDHGLNKNIQEVKSKNVTPVQHTSDKENKKTDELNLYLPGGHRLNDLKDENLLSSSFLTRQDIERELVNNIDYDNKKFSKMPFNCNNHFSGGQRSIFSPQQCNKDIPDFDFDNDMLAVEQAANEEGFGLTRDTDVRNAPLSFTFNNEFLFKDDSKEVTARETLNLVEKLRLGITKKSVPLENENIENIELNDTSKILDPPKPSSEPEQKTDNILYNAYNKFHQQSNDVVDVNKVPERDKLDRSESALSDERWVPPSQRSQAESPYQDINDANRWSDSVVMPSRRSDTSNEPSPEHRDSSTTESLYQNIHPFPSSVPMQMDNMQYSQYSDPSFILNPPTSNQMSFMSSSRTFNPQQFAIPPPFSTHQSLMPELNKPLHLQTPCTAAFTSSTQNMAFTAAMISPMTHHDNYIPPFNDISMYNDSNLLMGPGANNISLHTETVMHTVFNAINQASMIDNQLSVLPTIQSPKASRVSTSNQMSGDHNLNPDSTNNQTQEINVQSTSNQHRVPVTSDNQTEVTLPQTISNNQEPVLSQSKITSTEVVSTNQLTIPTSMPTQIPSNKQSIPEVHTPSVCQAEVSQSIVNQTPVQTPISVSQASNQTTPSIPTPKQSPALPTTPLPERSPMSIIASSPSVTSSPHPNRTPSDKKSPSKPTRSSSRVTAQSYKSPEIVDHSPEIKKQNKRGPKPQSKTSGRGRGRGRGRSSNHFTDYNPAVSKLAGTAYDLDFVEEFGNDNNGVMENLRAMRERKKSDVKADSKSPVSPKVQSSPNNYRRKHASIKELKPPSPIIETTIEDPPAQIIIDELTPMIPGPVDMRTYNSYDNTTSYSDNIYDTNTNVDDKVTDIVNTLKEDLQNLSKLSSKDKDIEDQLITMDDQIKIVKLPPPVEKEPVASSTVLQSESRNQLKVKIKGPFLNAKYNNVQNQPILPTIDTSAISMNIPSHSVPPSEAASVPSNFRQMRKKELLRQYCNQQDNIEQTTNHPVVPPLSRNIITIPKAVASMTTIPTKEDYKAVVDANMEKKRTKYGSDDPKSNYFNNIRKEATTPKIKIKIGGEQPMVTTMEEKRSLRPPKKRICDTQNDETNHLIAPTMEQLRRDSMKFRKKVFARFEEDALASTSIPVAPVTKNKKKRRSSPSVSRKKKPRTNKEISQVQVIEAKESTPKLIIRFSKAAPDEAAVSAVTEPKKASPIKLKISRCKEGYVMKPPSNQTNPDTSLNNNCEVR</sequence>
<dbReference type="InterPro" id="IPR001965">
    <property type="entry name" value="Znf_PHD"/>
</dbReference>
<dbReference type="GO" id="GO:0008270">
    <property type="term" value="F:zinc ion binding"/>
    <property type="evidence" value="ECO:0007669"/>
    <property type="project" value="UniProtKB-KW"/>
</dbReference>
<evidence type="ECO:0000256" key="5">
    <source>
        <dbReference type="ARBA" id="ARBA00038371"/>
    </source>
</evidence>
<dbReference type="Pfam" id="PF10513">
    <property type="entry name" value="EPL1"/>
    <property type="match status" value="1"/>
</dbReference>
<dbReference type="PANTHER" id="PTHR13793:SF160">
    <property type="entry name" value="PHD FINGER PROTEIN RHINOCEROS"/>
    <property type="match status" value="1"/>
</dbReference>
<evidence type="ECO:0000256" key="8">
    <source>
        <dbReference type="PROSITE-ProRule" id="PRU00146"/>
    </source>
</evidence>
<feature type="compositionally biased region" description="Basic and acidic residues" evidence="9">
    <location>
        <begin position="895"/>
        <end position="908"/>
    </location>
</feature>
<evidence type="ECO:0000256" key="6">
    <source>
        <dbReference type="ARBA" id="ARBA00055261"/>
    </source>
</evidence>
<feature type="compositionally biased region" description="Basic and acidic residues" evidence="9">
    <location>
        <begin position="1125"/>
        <end position="1138"/>
    </location>
</feature>
<dbReference type="SUPFAM" id="SSF57903">
    <property type="entry name" value="FYVE/PHD zinc finger"/>
    <property type="match status" value="1"/>
</dbReference>
<gene>
    <name evidence="12" type="primary">rno</name>
    <name evidence="12" type="ORF">g.80245</name>
</gene>
<feature type="compositionally biased region" description="Basic and acidic residues" evidence="9">
    <location>
        <begin position="1440"/>
        <end position="1456"/>
    </location>
</feature>
<dbReference type="InterPro" id="IPR013083">
    <property type="entry name" value="Znf_RING/FYVE/PHD"/>
</dbReference>
<dbReference type="CDD" id="cd15707">
    <property type="entry name" value="ePHD_RNO"/>
    <property type="match status" value="1"/>
</dbReference>
<evidence type="ECO:0000259" key="11">
    <source>
        <dbReference type="PROSITE" id="PS51805"/>
    </source>
</evidence>
<feature type="region of interest" description="Disordered" evidence="9">
    <location>
        <begin position="687"/>
        <end position="716"/>
    </location>
</feature>
<feature type="compositionally biased region" description="Basic and acidic residues" evidence="9">
    <location>
        <begin position="1101"/>
        <end position="1115"/>
    </location>
</feature>
<feature type="compositionally biased region" description="Basic and acidic residues" evidence="9">
    <location>
        <begin position="1825"/>
        <end position="1835"/>
    </location>
</feature>
<name>A0A2S2NNH9_SCHGA</name>
<dbReference type="EMBL" id="GGMR01005697">
    <property type="protein sequence ID" value="MBY18316.1"/>
    <property type="molecule type" value="Transcribed_RNA"/>
</dbReference>
<feature type="compositionally biased region" description="Basic and acidic residues" evidence="9">
    <location>
        <begin position="1390"/>
        <end position="1409"/>
    </location>
</feature>
<dbReference type="InterPro" id="IPR011011">
    <property type="entry name" value="Znf_FYVE_PHD"/>
</dbReference>
<feature type="region of interest" description="Disordered" evidence="9">
    <location>
        <begin position="2356"/>
        <end position="2377"/>
    </location>
</feature>
<keyword evidence="1" id="KW-0479">Metal-binding</keyword>
<dbReference type="FunFam" id="3.30.40.10:FF:000030">
    <property type="entry name" value="Protein Jade-1 isoform 1"/>
    <property type="match status" value="1"/>
</dbReference>
<feature type="compositionally biased region" description="Low complexity" evidence="9">
    <location>
        <begin position="1913"/>
        <end position="1924"/>
    </location>
</feature>
<dbReference type="InterPro" id="IPR019786">
    <property type="entry name" value="Zinc_finger_PHD-type_CS"/>
</dbReference>
<feature type="region of interest" description="Disordered" evidence="9">
    <location>
        <begin position="1383"/>
        <end position="1464"/>
    </location>
</feature>
<dbReference type="InterPro" id="IPR050701">
    <property type="entry name" value="Histone_Mod_Regulator"/>
</dbReference>
<feature type="compositionally biased region" description="Basic and acidic residues" evidence="9">
    <location>
        <begin position="1901"/>
        <end position="1912"/>
    </location>
</feature>
<feature type="region of interest" description="Disordered" evidence="9">
    <location>
        <begin position="2276"/>
        <end position="2304"/>
    </location>
</feature>
<feature type="compositionally biased region" description="Basic residues" evidence="9">
    <location>
        <begin position="687"/>
        <end position="699"/>
    </location>
</feature>
<organism evidence="12">
    <name type="scientific">Schizaphis graminum</name>
    <name type="common">Green bug aphid</name>
    <dbReference type="NCBI Taxonomy" id="13262"/>
    <lineage>
        <taxon>Eukaryota</taxon>
        <taxon>Metazoa</taxon>
        <taxon>Ecdysozoa</taxon>
        <taxon>Arthropoda</taxon>
        <taxon>Hexapoda</taxon>
        <taxon>Insecta</taxon>
        <taxon>Pterygota</taxon>
        <taxon>Neoptera</taxon>
        <taxon>Paraneoptera</taxon>
        <taxon>Hemiptera</taxon>
        <taxon>Sternorrhyncha</taxon>
        <taxon>Aphidomorpha</taxon>
        <taxon>Aphidoidea</taxon>
        <taxon>Aphididae</taxon>
        <taxon>Aphidini</taxon>
        <taxon>Schizaphis</taxon>
    </lineage>
</organism>
<feature type="region of interest" description="Disordered" evidence="9">
    <location>
        <begin position="1901"/>
        <end position="1934"/>
    </location>
</feature>
<evidence type="ECO:0000256" key="7">
    <source>
        <dbReference type="ARBA" id="ARBA00068706"/>
    </source>
</evidence>
<evidence type="ECO:0000259" key="10">
    <source>
        <dbReference type="PROSITE" id="PS50016"/>
    </source>
</evidence>
<dbReference type="GO" id="GO:0006357">
    <property type="term" value="P:regulation of transcription by RNA polymerase II"/>
    <property type="evidence" value="ECO:0007669"/>
    <property type="project" value="TreeGrafter"/>
</dbReference>
<feature type="compositionally biased region" description="Basic and acidic residues" evidence="9">
    <location>
        <begin position="438"/>
        <end position="447"/>
    </location>
</feature>
<dbReference type="InterPro" id="IPR034732">
    <property type="entry name" value="EPHD"/>
</dbReference>
<evidence type="ECO:0000256" key="2">
    <source>
        <dbReference type="ARBA" id="ARBA00022737"/>
    </source>
</evidence>
<keyword evidence="4" id="KW-0862">Zinc</keyword>
<accession>A0A2S2NNH9</accession>
<keyword evidence="3 8" id="KW-0863">Zinc-finger</keyword>
<feature type="region of interest" description="Disordered" evidence="9">
    <location>
        <begin position="1624"/>
        <end position="1724"/>
    </location>
</feature>
<dbReference type="PANTHER" id="PTHR13793">
    <property type="entry name" value="PHD FINGER PROTEINS"/>
    <property type="match status" value="1"/>
</dbReference>
<dbReference type="PROSITE" id="PS51805">
    <property type="entry name" value="EPHD"/>
    <property type="match status" value="1"/>
</dbReference>
<proteinExistence type="inferred from homology"/>
<dbReference type="SMART" id="SM00249">
    <property type="entry name" value="PHD"/>
    <property type="match status" value="2"/>
</dbReference>
<dbReference type="Gene3D" id="3.30.40.10">
    <property type="entry name" value="Zinc/RING finger domain, C3HC4 (zinc finger)"/>
    <property type="match status" value="2"/>
</dbReference>
<feature type="region of interest" description="Disordered" evidence="9">
    <location>
        <begin position="1"/>
        <end position="49"/>
    </location>
</feature>
<feature type="compositionally biased region" description="Polar residues" evidence="9">
    <location>
        <begin position="1624"/>
        <end position="1720"/>
    </location>
</feature>
<feature type="compositionally biased region" description="Basic and acidic residues" evidence="9">
    <location>
        <begin position="1043"/>
        <end position="1090"/>
    </location>
</feature>
<feature type="compositionally biased region" description="Basic residues" evidence="9">
    <location>
        <begin position="1849"/>
        <end position="1859"/>
    </location>
</feature>
<dbReference type="CDD" id="cd15573">
    <property type="entry name" value="PHD_JADE"/>
    <property type="match status" value="1"/>
</dbReference>
<feature type="compositionally biased region" description="Low complexity" evidence="9">
    <location>
        <begin position="960"/>
        <end position="994"/>
    </location>
</feature>
<feature type="compositionally biased region" description="Basic and acidic residues" evidence="9">
    <location>
        <begin position="998"/>
        <end position="1017"/>
    </location>
</feature>
<dbReference type="Pfam" id="PF13832">
    <property type="entry name" value="zf-HC5HC2H_2"/>
    <property type="match status" value="1"/>
</dbReference>
<dbReference type="PROSITE" id="PS01359">
    <property type="entry name" value="ZF_PHD_1"/>
    <property type="match status" value="1"/>
</dbReference>
<feature type="compositionally biased region" description="Low complexity" evidence="9">
    <location>
        <begin position="1807"/>
        <end position="1817"/>
    </location>
</feature>